<keyword evidence="5" id="KW-0503">Monooxygenase</keyword>
<dbReference type="Proteomes" id="UP000241587">
    <property type="component" value="Unassembled WGS sequence"/>
</dbReference>
<dbReference type="Gene3D" id="3.50.50.60">
    <property type="entry name" value="FAD/NAD(P)-binding domain"/>
    <property type="match status" value="2"/>
</dbReference>
<evidence type="ECO:0000313" key="5">
    <source>
        <dbReference type="EMBL" id="PTD06298.1"/>
    </source>
</evidence>
<keyword evidence="2" id="KW-0285">Flavoprotein</keyword>
<dbReference type="Pfam" id="PF13450">
    <property type="entry name" value="NAD_binding_8"/>
    <property type="match status" value="1"/>
</dbReference>
<keyword evidence="3" id="KW-0274">FAD</keyword>
<evidence type="ECO:0000256" key="4">
    <source>
        <dbReference type="ARBA" id="ARBA00023002"/>
    </source>
</evidence>
<organism evidence="5 6">
    <name type="scientific">Fusarium culmorum</name>
    <dbReference type="NCBI Taxonomy" id="5516"/>
    <lineage>
        <taxon>Eukaryota</taxon>
        <taxon>Fungi</taxon>
        <taxon>Dikarya</taxon>
        <taxon>Ascomycota</taxon>
        <taxon>Pezizomycotina</taxon>
        <taxon>Sordariomycetes</taxon>
        <taxon>Hypocreomycetidae</taxon>
        <taxon>Hypocreales</taxon>
        <taxon>Nectriaceae</taxon>
        <taxon>Fusarium</taxon>
    </lineage>
</organism>
<protein>
    <submittedName>
        <fullName evidence="5">Putative sterigmatocystin biosynthesis monooxygenase stcW</fullName>
    </submittedName>
</protein>
<evidence type="ECO:0000256" key="3">
    <source>
        <dbReference type="ARBA" id="ARBA00022827"/>
    </source>
</evidence>
<dbReference type="PANTHER" id="PTHR42877">
    <property type="entry name" value="L-ORNITHINE N(5)-MONOOXYGENASE-RELATED"/>
    <property type="match status" value="1"/>
</dbReference>
<evidence type="ECO:0000256" key="1">
    <source>
        <dbReference type="ARBA" id="ARBA00010139"/>
    </source>
</evidence>
<dbReference type="SUPFAM" id="SSF51905">
    <property type="entry name" value="FAD/NAD(P)-binding domain"/>
    <property type="match status" value="1"/>
</dbReference>
<sequence>MAIVNGHQKAGQGNKCRDTPIHANRHLRVICIGSGASGLHLMYKMKREFTNVSLDVYEKNPDVGGTWYENRYPGCACDTPAHNYVYSFEPNHSCRFAVKYDLRKYIKTQHEVVGATWVEERACWVVSIRRPDNTILNQECDWLISGAGILNAWRWPAIPGIDKYQGQLLHSAAWDQSVDVAGKHVGLIGNGSSGIQILPKMQEKADHVTTFIREATWISATPGMEYRKYTDEEREEFVLHPDKLTELRKASEKAIGEIFPVVFDGSAAQKQLEGFIKDRMIEKLNNKDLERLLIPDFAFDCRRITPGTAYLQSLTKPNVTTIYGEIKEITETGCVTADGKEYPTDVLICATGFDTSFRPRFPLIGREGRDLAREWELEPRSYLGLATSGFPNYFMYLGPNCPIANGPIIFSIELQTEYMLRFLNRWQKEDVRSFDAKKEAVDDFMHQKDVFMDRTVWTGDCLSWYKNPRDGRITAVWPGSTLHYMETLATPRYDDFSVEYNGRRFAYLGNGFSQTELNPSVDCAYYIRDRDDGSSLFRNLMSNVDTSEPMDVKSLGKQGKTLLE</sequence>
<dbReference type="GO" id="GO:0050661">
    <property type="term" value="F:NADP binding"/>
    <property type="evidence" value="ECO:0007669"/>
    <property type="project" value="InterPro"/>
</dbReference>
<dbReference type="OrthoDB" id="74360at2759"/>
<dbReference type="InterPro" id="IPR051209">
    <property type="entry name" value="FAD-bind_Monooxygenase_sf"/>
</dbReference>
<dbReference type="EMBL" id="PVEM01000007">
    <property type="protein sequence ID" value="PTD06298.1"/>
    <property type="molecule type" value="Genomic_DNA"/>
</dbReference>
<reference evidence="5 6" key="1">
    <citation type="submission" date="2018-02" db="EMBL/GenBank/DDBJ databases">
        <title>Fusarium culmorum secondary metabolites in fungal-bacterial-plant interactions.</title>
        <authorList>
            <person name="Schmidt R."/>
        </authorList>
    </citation>
    <scope>NUCLEOTIDE SEQUENCE [LARGE SCALE GENOMIC DNA]</scope>
    <source>
        <strain evidence="5 6">PV</strain>
    </source>
</reference>
<dbReference type="AlphaFoldDB" id="A0A2T4GRW0"/>
<dbReference type="GO" id="GO:0004499">
    <property type="term" value="F:N,N-dimethylaniline monooxygenase activity"/>
    <property type="evidence" value="ECO:0007669"/>
    <property type="project" value="InterPro"/>
</dbReference>
<dbReference type="InterPro" id="IPR036188">
    <property type="entry name" value="FAD/NAD-bd_sf"/>
</dbReference>
<dbReference type="OMA" id="KPIHTER"/>
<dbReference type="Pfam" id="PF00743">
    <property type="entry name" value="FMO-like"/>
    <property type="match status" value="1"/>
</dbReference>
<keyword evidence="4" id="KW-0560">Oxidoreductase</keyword>
<name>A0A2T4GRW0_FUSCU</name>
<keyword evidence="6" id="KW-1185">Reference proteome</keyword>
<dbReference type="GO" id="GO:0050660">
    <property type="term" value="F:flavin adenine dinucleotide binding"/>
    <property type="evidence" value="ECO:0007669"/>
    <property type="project" value="InterPro"/>
</dbReference>
<evidence type="ECO:0000313" key="6">
    <source>
        <dbReference type="Proteomes" id="UP000241587"/>
    </source>
</evidence>
<comment type="caution">
    <text evidence="5">The sequence shown here is derived from an EMBL/GenBank/DDBJ whole genome shotgun (WGS) entry which is preliminary data.</text>
</comment>
<dbReference type="InterPro" id="IPR020946">
    <property type="entry name" value="Flavin_mOase-like"/>
</dbReference>
<gene>
    <name evidence="5" type="ORF">FCULG_00011866</name>
</gene>
<accession>A0A2T4GRW0</accession>
<evidence type="ECO:0000256" key="2">
    <source>
        <dbReference type="ARBA" id="ARBA00022630"/>
    </source>
</evidence>
<dbReference type="PANTHER" id="PTHR42877:SF8">
    <property type="entry name" value="MONOOXYGENASE"/>
    <property type="match status" value="1"/>
</dbReference>
<dbReference type="PRINTS" id="PR00419">
    <property type="entry name" value="ADXRDTASE"/>
</dbReference>
<comment type="similarity">
    <text evidence="1">Belongs to the FAD-binding monooxygenase family.</text>
</comment>
<proteinExistence type="inferred from homology"/>